<evidence type="ECO:0008006" key="4">
    <source>
        <dbReference type="Google" id="ProtNLM"/>
    </source>
</evidence>
<name>A0A3B9H3T5_9PROT</name>
<accession>A0A3B9H3T5</accession>
<evidence type="ECO:0000313" key="2">
    <source>
        <dbReference type="EMBL" id="HAE29353.1"/>
    </source>
</evidence>
<comment type="caution">
    <text evidence="2">The sequence shown here is derived from an EMBL/GenBank/DDBJ whole genome shotgun (WGS) entry which is preliminary data.</text>
</comment>
<proteinExistence type="predicted"/>
<feature type="non-terminal residue" evidence="2">
    <location>
        <position position="1"/>
    </location>
</feature>
<dbReference type="AlphaFoldDB" id="A0A3B9H3T5"/>
<gene>
    <name evidence="2" type="ORF">DCG58_19510</name>
</gene>
<evidence type="ECO:0000256" key="1">
    <source>
        <dbReference type="SAM" id="MobiDB-lite"/>
    </source>
</evidence>
<dbReference type="EMBL" id="DMAN01000444">
    <property type="protein sequence ID" value="HAE29353.1"/>
    <property type="molecule type" value="Genomic_DNA"/>
</dbReference>
<evidence type="ECO:0000313" key="3">
    <source>
        <dbReference type="Proteomes" id="UP000259610"/>
    </source>
</evidence>
<dbReference type="Gene3D" id="3.40.50.2000">
    <property type="entry name" value="Glycogen Phosphorylase B"/>
    <property type="match status" value="1"/>
</dbReference>
<dbReference type="Proteomes" id="UP000259610">
    <property type="component" value="Unassembled WGS sequence"/>
</dbReference>
<protein>
    <recommendedName>
        <fullName evidence="4">Lipid IV(A) 3-deoxy-D-manno-octulosonic acid transferase</fullName>
    </recommendedName>
</protein>
<feature type="region of interest" description="Disordered" evidence="1">
    <location>
        <begin position="1"/>
        <end position="20"/>
    </location>
</feature>
<organism evidence="2 3">
    <name type="scientific">Hyphomonas adhaerens</name>
    <dbReference type="NCBI Taxonomy" id="81029"/>
    <lineage>
        <taxon>Bacteria</taxon>
        <taxon>Pseudomonadati</taxon>
        <taxon>Pseudomonadota</taxon>
        <taxon>Alphaproteobacteria</taxon>
        <taxon>Hyphomonadales</taxon>
        <taxon>Hyphomonadaceae</taxon>
        <taxon>Hyphomonas</taxon>
    </lineage>
</organism>
<sequence>VYLGGGHTPDVGGHNPLEPIRLGKPVVSGPDVFNFADMMEDLSERGLIRLLKTPKAIGRALVTMAPPSSSSLDLLEYEADAPMQATLEAIRSLLPEKGLLE</sequence>
<reference evidence="2 3" key="1">
    <citation type="journal article" date="2018" name="Nat. Biotechnol.">
        <title>A standardized bacterial taxonomy based on genome phylogeny substantially revises the tree of life.</title>
        <authorList>
            <person name="Parks D.H."/>
            <person name="Chuvochina M."/>
            <person name="Waite D.W."/>
            <person name="Rinke C."/>
            <person name="Skarshewski A."/>
            <person name="Chaumeil P.A."/>
            <person name="Hugenholtz P."/>
        </authorList>
    </citation>
    <scope>NUCLEOTIDE SEQUENCE [LARGE SCALE GENOMIC DNA]</scope>
    <source>
        <strain evidence="2">UBA8733</strain>
    </source>
</reference>